<keyword evidence="2" id="KW-0964">Secreted</keyword>
<evidence type="ECO:0000313" key="9">
    <source>
        <dbReference type="EMBL" id="KAG8199882.1"/>
    </source>
</evidence>
<feature type="chain" id="PRO_5043865692" description="BPTI/Kunitz inhibitor domain-containing protein" evidence="7">
    <location>
        <begin position="24"/>
        <end position="85"/>
    </location>
</feature>
<feature type="domain" description="BPTI/Kunitz inhibitor" evidence="8">
    <location>
        <begin position="29"/>
        <end position="79"/>
    </location>
</feature>
<dbReference type="GO" id="GO:0005615">
    <property type="term" value="C:extracellular space"/>
    <property type="evidence" value="ECO:0007669"/>
    <property type="project" value="TreeGrafter"/>
</dbReference>
<feature type="signal peptide" evidence="7">
    <location>
        <begin position="1"/>
        <end position="23"/>
    </location>
</feature>
<evidence type="ECO:0000259" key="8">
    <source>
        <dbReference type="PROSITE" id="PS50279"/>
    </source>
</evidence>
<dbReference type="Pfam" id="PF00014">
    <property type="entry name" value="Kunitz_BPTI"/>
    <property type="match status" value="1"/>
</dbReference>
<sequence>MSNFLKFVSLLVVLSSLCSITNAVECDVCQLQGETGHCRARKIMYFFNVNKFQCEKFVYGGCGGNANRFETKEDCMSSCGGTTTK</sequence>
<dbReference type="PANTHER" id="PTHR10083:SF373">
    <property type="entry name" value="SERINE PEPTIDASE INHIBITOR, KUNITZ TYPE, 2"/>
    <property type="match status" value="1"/>
</dbReference>
<dbReference type="InterPro" id="IPR002223">
    <property type="entry name" value="Kunitz_BPTI"/>
</dbReference>
<dbReference type="PROSITE" id="PS00280">
    <property type="entry name" value="BPTI_KUNITZ_1"/>
    <property type="match status" value="1"/>
</dbReference>
<dbReference type="Gene3D" id="4.10.410.10">
    <property type="entry name" value="Pancreatic trypsin inhibitor Kunitz domain"/>
    <property type="match status" value="1"/>
</dbReference>
<evidence type="ECO:0000256" key="3">
    <source>
        <dbReference type="ARBA" id="ARBA00022690"/>
    </source>
</evidence>
<keyword evidence="10" id="KW-1185">Reference proteome</keyword>
<organism evidence="9 10">
    <name type="scientific">Oedothorax gibbosus</name>
    <dbReference type="NCBI Taxonomy" id="931172"/>
    <lineage>
        <taxon>Eukaryota</taxon>
        <taxon>Metazoa</taxon>
        <taxon>Ecdysozoa</taxon>
        <taxon>Arthropoda</taxon>
        <taxon>Chelicerata</taxon>
        <taxon>Arachnida</taxon>
        <taxon>Araneae</taxon>
        <taxon>Araneomorphae</taxon>
        <taxon>Entelegynae</taxon>
        <taxon>Araneoidea</taxon>
        <taxon>Linyphiidae</taxon>
        <taxon>Erigoninae</taxon>
        <taxon>Oedothorax</taxon>
    </lineage>
</organism>
<dbReference type="Proteomes" id="UP000827092">
    <property type="component" value="Unassembled WGS sequence"/>
</dbReference>
<evidence type="ECO:0000256" key="6">
    <source>
        <dbReference type="ARBA" id="ARBA00023157"/>
    </source>
</evidence>
<evidence type="ECO:0000256" key="5">
    <source>
        <dbReference type="ARBA" id="ARBA00022900"/>
    </source>
</evidence>
<keyword evidence="5" id="KW-0722">Serine protease inhibitor</keyword>
<keyword evidence="3" id="KW-0646">Protease inhibitor</keyword>
<protein>
    <recommendedName>
        <fullName evidence="8">BPTI/Kunitz inhibitor domain-containing protein</fullName>
    </recommendedName>
</protein>
<keyword evidence="6" id="KW-1015">Disulfide bond</keyword>
<dbReference type="AlphaFoldDB" id="A0AAV6VT64"/>
<dbReference type="PRINTS" id="PR00759">
    <property type="entry name" value="BASICPTASE"/>
</dbReference>
<dbReference type="SMART" id="SM00131">
    <property type="entry name" value="KU"/>
    <property type="match status" value="1"/>
</dbReference>
<dbReference type="InterPro" id="IPR036880">
    <property type="entry name" value="Kunitz_BPTI_sf"/>
</dbReference>
<dbReference type="CDD" id="cd00109">
    <property type="entry name" value="Kunitz-type"/>
    <property type="match status" value="1"/>
</dbReference>
<evidence type="ECO:0000313" key="10">
    <source>
        <dbReference type="Proteomes" id="UP000827092"/>
    </source>
</evidence>
<dbReference type="PROSITE" id="PS50279">
    <property type="entry name" value="BPTI_KUNITZ_2"/>
    <property type="match status" value="1"/>
</dbReference>
<evidence type="ECO:0000256" key="4">
    <source>
        <dbReference type="ARBA" id="ARBA00022729"/>
    </source>
</evidence>
<accession>A0AAV6VT64</accession>
<comment type="subcellular location">
    <subcellularLocation>
        <location evidence="1">Secreted</location>
    </subcellularLocation>
</comment>
<dbReference type="PANTHER" id="PTHR10083">
    <property type="entry name" value="KUNITZ-TYPE PROTEASE INHIBITOR-RELATED"/>
    <property type="match status" value="1"/>
</dbReference>
<proteinExistence type="predicted"/>
<evidence type="ECO:0000256" key="7">
    <source>
        <dbReference type="SAM" id="SignalP"/>
    </source>
</evidence>
<evidence type="ECO:0000256" key="1">
    <source>
        <dbReference type="ARBA" id="ARBA00004613"/>
    </source>
</evidence>
<evidence type="ECO:0000256" key="2">
    <source>
        <dbReference type="ARBA" id="ARBA00022525"/>
    </source>
</evidence>
<dbReference type="InterPro" id="IPR020901">
    <property type="entry name" value="Prtase_inh_Kunz-CS"/>
</dbReference>
<dbReference type="EMBL" id="JAFNEN010000023">
    <property type="protein sequence ID" value="KAG8199882.1"/>
    <property type="molecule type" value="Genomic_DNA"/>
</dbReference>
<comment type="caution">
    <text evidence="9">The sequence shown here is derived from an EMBL/GenBank/DDBJ whole genome shotgun (WGS) entry which is preliminary data.</text>
</comment>
<gene>
    <name evidence="9" type="ORF">JTE90_015873</name>
</gene>
<dbReference type="SUPFAM" id="SSF57362">
    <property type="entry name" value="BPTI-like"/>
    <property type="match status" value="1"/>
</dbReference>
<dbReference type="FunFam" id="4.10.410.10:FF:000011">
    <property type="entry name" value="Tissue factor pathway inhibitor"/>
    <property type="match status" value="1"/>
</dbReference>
<keyword evidence="4 7" id="KW-0732">Signal</keyword>
<dbReference type="InterPro" id="IPR050098">
    <property type="entry name" value="TFPI/VKTCI-like"/>
</dbReference>
<reference evidence="9 10" key="1">
    <citation type="journal article" date="2022" name="Nat. Ecol. Evol.">
        <title>A masculinizing supergene underlies an exaggerated male reproductive morph in a spider.</title>
        <authorList>
            <person name="Hendrickx F."/>
            <person name="De Corte Z."/>
            <person name="Sonet G."/>
            <person name="Van Belleghem S.M."/>
            <person name="Kostlbacher S."/>
            <person name="Vangestel C."/>
        </authorList>
    </citation>
    <scope>NUCLEOTIDE SEQUENCE [LARGE SCALE GENOMIC DNA]</scope>
    <source>
        <strain evidence="9">W744_W776</strain>
    </source>
</reference>
<name>A0AAV6VT64_9ARAC</name>
<dbReference type="GO" id="GO:0004867">
    <property type="term" value="F:serine-type endopeptidase inhibitor activity"/>
    <property type="evidence" value="ECO:0007669"/>
    <property type="project" value="UniProtKB-KW"/>
</dbReference>